<gene>
    <name evidence="1" type="ORF">Ga0061069_107156</name>
</gene>
<proteinExistence type="predicted"/>
<dbReference type="InterPro" id="IPR007523">
    <property type="entry name" value="NDUFAF3/AAMDC"/>
</dbReference>
<reference evidence="2" key="1">
    <citation type="submission" date="2015-08" db="EMBL/GenBank/DDBJ databases">
        <authorList>
            <person name="Varghese N."/>
        </authorList>
    </citation>
    <scope>NUCLEOTIDE SEQUENCE [LARGE SCALE GENOMIC DNA]</scope>
    <source>
        <strain evidence="2">DSM 18181</strain>
    </source>
</reference>
<keyword evidence="2" id="KW-1185">Reference proteome</keyword>
<dbReference type="CDD" id="cd05560">
    <property type="entry name" value="Xcc1710_like"/>
    <property type="match status" value="1"/>
</dbReference>
<organism evidence="1 2">
    <name type="scientific">Thiomonas bhubaneswarensis</name>
    <dbReference type="NCBI Taxonomy" id="339866"/>
    <lineage>
        <taxon>Bacteria</taxon>
        <taxon>Pseudomonadati</taxon>
        <taxon>Pseudomonadota</taxon>
        <taxon>Betaproteobacteria</taxon>
        <taxon>Burkholderiales</taxon>
        <taxon>Thiomonas</taxon>
    </lineage>
</organism>
<name>A0A0K6I682_9BURK</name>
<sequence length="131" mass="14440">MIQPRSTMKLQPDFAPDTQMVSAYGPGYVEVNGVRHTQACVFAPQQAPKPWGVDRITSLQTSHIDALLLDPLPEVVLIGTGQRQHMLAPALMRQLMARRIGWEVMDTAAACRTYNILAGEGRQVLAALMIE</sequence>
<accession>A0A0K6I682</accession>
<dbReference type="Gene3D" id="3.40.1230.10">
    <property type="entry name" value="MTH938-like"/>
    <property type="match status" value="1"/>
</dbReference>
<dbReference type="AlphaFoldDB" id="A0A0K6I682"/>
<evidence type="ECO:0000313" key="2">
    <source>
        <dbReference type="Proteomes" id="UP000183649"/>
    </source>
</evidence>
<dbReference type="PANTHER" id="PTHR21192">
    <property type="entry name" value="NUCLEAR PROTEIN E3-3"/>
    <property type="match status" value="1"/>
</dbReference>
<dbReference type="SUPFAM" id="SSF64076">
    <property type="entry name" value="MTH938-like"/>
    <property type="match status" value="1"/>
</dbReference>
<evidence type="ECO:0000313" key="1">
    <source>
        <dbReference type="EMBL" id="CUA98581.1"/>
    </source>
</evidence>
<dbReference type="EMBL" id="CYHF01000007">
    <property type="protein sequence ID" value="CUA98581.1"/>
    <property type="molecule type" value="Genomic_DNA"/>
</dbReference>
<protein>
    <submittedName>
        <fullName evidence="1">Uncharacterized conserved protein, contains Mth938-like domain</fullName>
    </submittedName>
</protein>
<dbReference type="Proteomes" id="UP000183649">
    <property type="component" value="Unassembled WGS sequence"/>
</dbReference>
<dbReference type="InterPro" id="IPR036748">
    <property type="entry name" value="MTH938-like_sf"/>
</dbReference>
<dbReference type="Pfam" id="PF04430">
    <property type="entry name" value="DUF498"/>
    <property type="match status" value="1"/>
</dbReference>
<dbReference type="PANTHER" id="PTHR21192:SF2">
    <property type="entry name" value="NADH DEHYDROGENASE [UBIQUINONE] 1 ALPHA SUBCOMPLEX ASSEMBLY FACTOR 3"/>
    <property type="match status" value="1"/>
</dbReference>
<dbReference type="STRING" id="339866.GCA_001418255_02195"/>